<proteinExistence type="predicted"/>
<dbReference type="PANTHER" id="PTHR35392:SF1">
    <property type="entry name" value="ZN(II)2CYS6 TRANSCRIPTION FACTOR (EUROFUNG)"/>
    <property type="match status" value="1"/>
</dbReference>
<feature type="compositionally biased region" description="Polar residues" evidence="1">
    <location>
        <begin position="108"/>
        <end position="117"/>
    </location>
</feature>
<dbReference type="Proteomes" id="UP001239213">
    <property type="component" value="Unassembled WGS sequence"/>
</dbReference>
<evidence type="ECO:0000256" key="1">
    <source>
        <dbReference type="SAM" id="MobiDB-lite"/>
    </source>
</evidence>
<evidence type="ECO:0000313" key="3">
    <source>
        <dbReference type="Proteomes" id="UP001239213"/>
    </source>
</evidence>
<feature type="compositionally biased region" description="Basic and acidic residues" evidence="1">
    <location>
        <begin position="142"/>
        <end position="151"/>
    </location>
</feature>
<feature type="compositionally biased region" description="Polar residues" evidence="1">
    <location>
        <begin position="85"/>
        <end position="100"/>
    </location>
</feature>
<organism evidence="2 3">
    <name type="scientific">Colletotrichum cuscutae</name>
    <dbReference type="NCBI Taxonomy" id="1209917"/>
    <lineage>
        <taxon>Eukaryota</taxon>
        <taxon>Fungi</taxon>
        <taxon>Dikarya</taxon>
        <taxon>Ascomycota</taxon>
        <taxon>Pezizomycotina</taxon>
        <taxon>Sordariomycetes</taxon>
        <taxon>Hypocreomycetidae</taxon>
        <taxon>Glomerellales</taxon>
        <taxon>Glomerellaceae</taxon>
        <taxon>Colletotrichum</taxon>
        <taxon>Colletotrichum acutatum species complex</taxon>
    </lineage>
</organism>
<dbReference type="EMBL" id="MPDP01000052">
    <property type="protein sequence ID" value="KAK1488106.1"/>
    <property type="molecule type" value="Genomic_DNA"/>
</dbReference>
<evidence type="ECO:0000313" key="2">
    <source>
        <dbReference type="EMBL" id="KAK1488106.1"/>
    </source>
</evidence>
<gene>
    <name evidence="2" type="ORF">CCUS01_14838</name>
</gene>
<reference evidence="2" key="1">
    <citation type="submission" date="2016-11" db="EMBL/GenBank/DDBJ databases">
        <title>The genome sequence of Colletotrichum cuscutae.</title>
        <authorList>
            <person name="Baroncelli R."/>
        </authorList>
    </citation>
    <scope>NUCLEOTIDE SEQUENCE</scope>
    <source>
        <strain evidence="2">IMI 304802</strain>
    </source>
</reference>
<name>A0AAI9VFS6_9PEZI</name>
<protein>
    <submittedName>
        <fullName evidence="2">Uncharacterized protein</fullName>
    </submittedName>
</protein>
<dbReference type="AlphaFoldDB" id="A0AAI9VFS6"/>
<accession>A0AAI9VFS6</accession>
<feature type="region of interest" description="Disordered" evidence="1">
    <location>
        <begin position="65"/>
        <end position="174"/>
    </location>
</feature>
<feature type="region of interest" description="Disordered" evidence="1">
    <location>
        <begin position="24"/>
        <end position="44"/>
    </location>
</feature>
<sequence>MNEMGFEKDIFTLLDKFHNAKLPDRSPMAYEPTPQLHSSGQGNDLKDDELFDFYFDYTRYQASSTKDSPAVRSLAPRTMAGRTPLSDNETGSTTETSSILTPEPDASTPGSTFTDLVSSHEGYDTPSNALQGLPNDPYLFPRLDKEPDPPRFPHLLVPGSKKRSRSTSPSGQKRVIKDIGKTNQVRNVGACMRCRIQKVTCTAEGVCDRCVKAHPKEPQSSCFREDLIVIANSLTQQRFAGLDRAKEIEVKELLRTARPQYLEPIYKGAVVFTRGWPQFRLPTTLRNYQCLDDMSRQVHSGCVLSREHGGVPSYQDLVKWAEQMILPEDRGTFEGSIEHFIKMYSAPQRSRSYVRRPQMELLDKVHTMKCMYKICCQDDFVFIRDDTGAVKYLPLPAKAELRAIARMALETAERDILKALDKLKAAATKVPEQDLPALWAALWQLMFIYRDLLRNRTPRDMDAGALLNAVAVFYAAHFRTSASLGKLSLDSLQRHWGPGETQQAQLSGAFDHALSLRDTLQWRLDRTIAAGIDEIDHRLKALVVDPEMKVLGRRTNKKTSGGK</sequence>
<comment type="caution">
    <text evidence="2">The sequence shown here is derived from an EMBL/GenBank/DDBJ whole genome shotgun (WGS) entry which is preliminary data.</text>
</comment>
<dbReference type="PANTHER" id="PTHR35392">
    <property type="entry name" value="ZN(II)2CYS6 TRANSCRIPTION FACTOR (EUROFUNG)-RELATED-RELATED"/>
    <property type="match status" value="1"/>
</dbReference>
<dbReference type="InterPro" id="IPR052973">
    <property type="entry name" value="Fungal_sec-metab_reg_TF"/>
</dbReference>
<keyword evidence="3" id="KW-1185">Reference proteome</keyword>